<sequence length="815" mass="89276" precursor="true">MTARGNPRRAETGGWSKAKGALLAGVAVAALASASPALAQASLGELGGTVSVPEGTQLFLEADTVTYDSDRQVVRAAGGVQIDYGPYKLVAQDIVYDQASRRLVASGDVELVEPTGNRIYADSIDVTDDFANGFVQALRIETPDNTRFAAGQAVRRDGAVTTFERGIYTACEACEKNPDRPPLWQVKARRIVWDQNAKVIRYYGARFELFGKPLAYLPYFASPDPTVKRQSGLLAPSFKSSDKTGFGVRIPYYFAIDESSDATIAGTYFTKQGFLAEAEYRRAFENGYITLQTAGISQANPDRFNDFRSDNVLGFADPVDETRGMVGTTGRFALNDRWTFGWDILAQSDSNFSNVYEIENFSEIYRTSEVYLTGLGDQTFFDLRGQKFDVQTENTLTDRVQPYIWPTLDYQRIEENPVLGGQLEYNVNVTNLSRNASSPGFLLICQSEFTVSGVCEQGNGFPFRTDYFRRNALEGDYSRASFDARWRRTYTTDAGLQITPSLSGRGDLYRADMSQIGYANGTPLGLGGVEVDEAGGRAMATAGLEARYPYLIETANTQHVITPIAQLLLRPNEMDAGRLPNEDAQSLVFNAANLFDEDKFSGYDRIEGGTRANVGVQYSGVFGAGYSLDALIGQSFHLAGENPYSQLDYALVGFDSGLETDRSDYVSAVSLSTPYGVNLGAQGRFDEETLDVNRADVMAGVTIGRLDTAVTYSLIGAQPIYSFPDDRHQVTTSASLKVTDEIRTFGSISYDIENEAVINRSFGVGYADECFSLIAEYQNTNDRYNLQSSESKVMFKLALRTLVDADFGFGVGSGG</sequence>
<feature type="domain" description="LptD C-terminal" evidence="2">
    <location>
        <begin position="322"/>
        <end position="740"/>
    </location>
</feature>
<dbReference type="InterPro" id="IPR050218">
    <property type="entry name" value="LptD"/>
</dbReference>
<dbReference type="RefSeq" id="WP_090959847.1">
    <property type="nucleotide sequence ID" value="NZ_FOOA01000002.1"/>
</dbReference>
<dbReference type="AlphaFoldDB" id="A0A7W6BNF2"/>
<comment type="caution">
    <text evidence="1">Lacks conserved residue(s) required for the propagation of feature annotation.</text>
</comment>
<accession>A0A7W6BNF2</accession>
<dbReference type="InterPro" id="IPR045659">
    <property type="entry name" value="LptD_2"/>
</dbReference>
<dbReference type="GO" id="GO:0015920">
    <property type="term" value="P:lipopolysaccharide transport"/>
    <property type="evidence" value="ECO:0007669"/>
    <property type="project" value="InterPro"/>
</dbReference>
<keyword evidence="1" id="KW-0998">Cell outer membrane</keyword>
<feature type="chain" id="PRO_5031659455" description="LPS-assembly protein LptD" evidence="1">
    <location>
        <begin position="40"/>
        <end position="815"/>
    </location>
</feature>
<dbReference type="Proteomes" id="UP000531216">
    <property type="component" value="Unassembled WGS sequence"/>
</dbReference>
<dbReference type="EMBL" id="JACIDO010000002">
    <property type="protein sequence ID" value="MBB3935136.1"/>
    <property type="molecule type" value="Genomic_DNA"/>
</dbReference>
<dbReference type="PANTHER" id="PTHR30189:SF1">
    <property type="entry name" value="LPS-ASSEMBLY PROTEIN LPTD"/>
    <property type="match status" value="1"/>
</dbReference>
<dbReference type="InterPro" id="IPR007543">
    <property type="entry name" value="LptD_C"/>
</dbReference>
<dbReference type="GO" id="GO:0043165">
    <property type="term" value="P:Gram-negative-bacterium-type cell outer membrane assembly"/>
    <property type="evidence" value="ECO:0007669"/>
    <property type="project" value="UniProtKB-UniRule"/>
</dbReference>
<proteinExistence type="inferred from homology"/>
<evidence type="ECO:0000259" key="3">
    <source>
        <dbReference type="Pfam" id="PF19838"/>
    </source>
</evidence>
<evidence type="ECO:0000313" key="5">
    <source>
        <dbReference type="Proteomes" id="UP000531216"/>
    </source>
</evidence>
<organism evidence="4 5">
    <name type="scientific">Aureimonas phyllosphaerae</name>
    <dbReference type="NCBI Taxonomy" id="1166078"/>
    <lineage>
        <taxon>Bacteria</taxon>
        <taxon>Pseudomonadati</taxon>
        <taxon>Pseudomonadota</taxon>
        <taxon>Alphaproteobacteria</taxon>
        <taxon>Hyphomicrobiales</taxon>
        <taxon>Aurantimonadaceae</taxon>
        <taxon>Aureimonas</taxon>
    </lineage>
</organism>
<reference evidence="4 5" key="1">
    <citation type="submission" date="2020-08" db="EMBL/GenBank/DDBJ databases">
        <title>Genomic Encyclopedia of Type Strains, Phase IV (KMG-IV): sequencing the most valuable type-strain genomes for metagenomic binning, comparative biology and taxonomic classification.</title>
        <authorList>
            <person name="Goeker M."/>
        </authorList>
    </citation>
    <scope>NUCLEOTIDE SEQUENCE [LARGE SCALE GENOMIC DNA]</scope>
    <source>
        <strain evidence="4 5">DSM 25024</strain>
    </source>
</reference>
<comment type="subunit">
    <text evidence="1">Component of the lipopolysaccharide transport and assembly complex.</text>
</comment>
<name>A0A7W6BNF2_9HYPH</name>
<dbReference type="HAMAP" id="MF_01411">
    <property type="entry name" value="LPS_assembly_LptD"/>
    <property type="match status" value="1"/>
</dbReference>
<keyword evidence="5" id="KW-1185">Reference proteome</keyword>
<comment type="subcellular location">
    <subcellularLocation>
        <location evidence="1">Cell outer membrane</location>
    </subcellularLocation>
</comment>
<evidence type="ECO:0000259" key="2">
    <source>
        <dbReference type="Pfam" id="PF04453"/>
    </source>
</evidence>
<dbReference type="OrthoDB" id="9760225at2"/>
<dbReference type="GO" id="GO:0009279">
    <property type="term" value="C:cell outer membrane"/>
    <property type="evidence" value="ECO:0007669"/>
    <property type="project" value="UniProtKB-SubCell"/>
</dbReference>
<feature type="domain" description="LPS-assembly protein LptD central" evidence="3">
    <location>
        <begin position="216"/>
        <end position="280"/>
    </location>
</feature>
<evidence type="ECO:0000256" key="1">
    <source>
        <dbReference type="HAMAP-Rule" id="MF_01411"/>
    </source>
</evidence>
<dbReference type="PANTHER" id="PTHR30189">
    <property type="entry name" value="LPS-ASSEMBLY PROTEIN"/>
    <property type="match status" value="1"/>
</dbReference>
<dbReference type="InterPro" id="IPR020889">
    <property type="entry name" value="LipoPS_assembly_LptD"/>
</dbReference>
<keyword evidence="1" id="KW-0472">Membrane</keyword>
<dbReference type="Pfam" id="PF04453">
    <property type="entry name" value="LptD"/>
    <property type="match status" value="1"/>
</dbReference>
<comment type="caution">
    <text evidence="4">The sequence shown here is derived from an EMBL/GenBank/DDBJ whole genome shotgun (WGS) entry which is preliminary data.</text>
</comment>
<feature type="signal peptide" evidence="1">
    <location>
        <begin position="1"/>
        <end position="39"/>
    </location>
</feature>
<comment type="function">
    <text evidence="1">Involved in the assembly of lipopolysaccharide (LPS) at the surface of the outer membrane.</text>
</comment>
<protein>
    <recommendedName>
        <fullName evidence="1">LPS-assembly protein LptD</fullName>
    </recommendedName>
</protein>
<dbReference type="Pfam" id="PF19838">
    <property type="entry name" value="LptD_2"/>
    <property type="match status" value="1"/>
</dbReference>
<keyword evidence="1" id="KW-0732">Signal</keyword>
<dbReference type="GO" id="GO:1990351">
    <property type="term" value="C:transporter complex"/>
    <property type="evidence" value="ECO:0007669"/>
    <property type="project" value="TreeGrafter"/>
</dbReference>
<evidence type="ECO:0000313" key="4">
    <source>
        <dbReference type="EMBL" id="MBB3935136.1"/>
    </source>
</evidence>
<comment type="similarity">
    <text evidence="1">Belongs to the LptD family.</text>
</comment>
<gene>
    <name evidence="1" type="primary">lptD</name>
    <name evidence="4" type="ORF">GGR05_001264</name>
</gene>